<comment type="caution">
    <text evidence="2">The sequence shown here is derived from an EMBL/GenBank/DDBJ whole genome shotgun (WGS) entry which is preliminary data.</text>
</comment>
<accession>A0ABQ6HX98</accession>
<dbReference type="RefSeq" id="WP_284292196.1">
    <property type="nucleotide sequence ID" value="NZ_BSUK01000001.1"/>
</dbReference>
<feature type="region of interest" description="Disordered" evidence="1">
    <location>
        <begin position="1"/>
        <end position="20"/>
    </location>
</feature>
<evidence type="ECO:0000256" key="1">
    <source>
        <dbReference type="SAM" id="MobiDB-lite"/>
    </source>
</evidence>
<dbReference type="Proteomes" id="UP001157091">
    <property type="component" value="Unassembled WGS sequence"/>
</dbReference>
<reference evidence="3" key="1">
    <citation type="journal article" date="2019" name="Int. J. Syst. Evol. Microbiol.">
        <title>The Global Catalogue of Microorganisms (GCM) 10K type strain sequencing project: providing services to taxonomists for standard genome sequencing and annotation.</title>
        <authorList>
            <consortium name="The Broad Institute Genomics Platform"/>
            <consortium name="The Broad Institute Genome Sequencing Center for Infectious Disease"/>
            <person name="Wu L."/>
            <person name="Ma J."/>
        </authorList>
    </citation>
    <scope>NUCLEOTIDE SEQUENCE [LARGE SCALE GENOMIC DNA]</scope>
    <source>
        <strain evidence="3">NBRC 106348</strain>
    </source>
</reference>
<name>A0ABQ6HX98_9MICO</name>
<dbReference type="EMBL" id="BSUK01000001">
    <property type="protein sequence ID" value="GMA23111.1"/>
    <property type="molecule type" value="Genomic_DNA"/>
</dbReference>
<evidence type="ECO:0000313" key="3">
    <source>
        <dbReference type="Proteomes" id="UP001157091"/>
    </source>
</evidence>
<gene>
    <name evidence="2" type="ORF">GCM10025864_08700</name>
</gene>
<organism evidence="2 3">
    <name type="scientific">Luteimicrobium album</name>
    <dbReference type="NCBI Taxonomy" id="1054550"/>
    <lineage>
        <taxon>Bacteria</taxon>
        <taxon>Bacillati</taxon>
        <taxon>Actinomycetota</taxon>
        <taxon>Actinomycetes</taxon>
        <taxon>Micrococcales</taxon>
        <taxon>Luteimicrobium</taxon>
    </lineage>
</organism>
<evidence type="ECO:0000313" key="2">
    <source>
        <dbReference type="EMBL" id="GMA23111.1"/>
    </source>
</evidence>
<protein>
    <submittedName>
        <fullName evidence="2">Uncharacterized protein</fullName>
    </submittedName>
</protein>
<keyword evidence="3" id="KW-1185">Reference proteome</keyword>
<proteinExistence type="predicted"/>
<sequence>MPKSRRNRPHPRPQRRREPAHLNRQISGTEEQALFESIRRGLRADAPGELLMLVSGMLALHDPRVVAPDRSPDDVAAARASFVTSFIDLTDAETTAALTVMRVLLPDDAADLVAAVDTELRTRRHPMPAWLPTLAQARVVGDVWKLVEDTRDGDDYVIPLVLPTGEPLTTVVYVDHNMGGLVKDAFALDAPLDDVLDAMRTNLAPSQTLAPTDAAEARAVVDDANRLSLSTYPQVESETWPLSRPFVEWVLTLLPDGGRAPELREWTPAELESLEGEFFASSFGQELGSDATARGMPRLLFELVSSYTGGDPLRWSAVNVEILLAQLVPSRVMVPDDVLAVVPDLLRAIIPFAHARRGVAAQSTVEALESVDEFEPVYRELVGSEYRSEVLAALRDLADPEGVLLDELAALVGGREALDTLDDEPLPDEPFAWDGIPDDVHERVGEMLALCDDVADRLLDVEHQTAMRRFLARVAAADPAIFRRRASVERGAAAVAWAVCRANDTVGPYHGLEAGELIEAFGTGGSVSQRAQPLLKALGVNPYAAPSWRGGYGLGSADLLVSERRRALMDERDMLTGEGEGVDDW</sequence>
<feature type="compositionally biased region" description="Basic residues" evidence="1">
    <location>
        <begin position="1"/>
        <end position="15"/>
    </location>
</feature>